<name>A0A8S1YAF5_PAROT</name>
<keyword evidence="1" id="KW-0812">Transmembrane</keyword>
<evidence type="ECO:0000256" key="1">
    <source>
        <dbReference type="SAM" id="Phobius"/>
    </source>
</evidence>
<protein>
    <submittedName>
        <fullName evidence="2">Uncharacterized protein</fullName>
    </submittedName>
</protein>
<evidence type="ECO:0000313" key="2">
    <source>
        <dbReference type="EMBL" id="CAD8208822.1"/>
    </source>
</evidence>
<keyword evidence="1" id="KW-1133">Transmembrane helix</keyword>
<dbReference type="Proteomes" id="UP000683925">
    <property type="component" value="Unassembled WGS sequence"/>
</dbReference>
<reference evidence="2" key="1">
    <citation type="submission" date="2021-01" db="EMBL/GenBank/DDBJ databases">
        <authorList>
            <consortium name="Genoscope - CEA"/>
            <person name="William W."/>
        </authorList>
    </citation>
    <scope>NUCLEOTIDE SEQUENCE</scope>
</reference>
<feature type="transmembrane region" description="Helical" evidence="1">
    <location>
        <begin position="9"/>
        <end position="30"/>
    </location>
</feature>
<accession>A0A8S1YAF5</accession>
<evidence type="ECO:0000313" key="3">
    <source>
        <dbReference type="Proteomes" id="UP000683925"/>
    </source>
</evidence>
<dbReference type="AlphaFoldDB" id="A0A8S1YAF5"/>
<gene>
    <name evidence="2" type="ORF">POCTA_138.1.T1450088</name>
</gene>
<keyword evidence="3" id="KW-1185">Reference proteome</keyword>
<dbReference type="EMBL" id="CAJJDP010000147">
    <property type="protein sequence ID" value="CAD8208822.1"/>
    <property type="molecule type" value="Genomic_DNA"/>
</dbReference>
<sequence length="75" mass="8850">MQLKYLTKIFTCMTSQIIILIYFGLIALLFNKQSQECCFKKKLNSRLSRQLTFRTKPIDSGEKILIIEKEFAEQI</sequence>
<comment type="caution">
    <text evidence="2">The sequence shown here is derived from an EMBL/GenBank/DDBJ whole genome shotgun (WGS) entry which is preliminary data.</text>
</comment>
<keyword evidence="1" id="KW-0472">Membrane</keyword>
<proteinExistence type="predicted"/>
<organism evidence="2 3">
    <name type="scientific">Paramecium octaurelia</name>
    <dbReference type="NCBI Taxonomy" id="43137"/>
    <lineage>
        <taxon>Eukaryota</taxon>
        <taxon>Sar</taxon>
        <taxon>Alveolata</taxon>
        <taxon>Ciliophora</taxon>
        <taxon>Intramacronucleata</taxon>
        <taxon>Oligohymenophorea</taxon>
        <taxon>Peniculida</taxon>
        <taxon>Parameciidae</taxon>
        <taxon>Paramecium</taxon>
    </lineage>
</organism>